<evidence type="ECO:0000256" key="12">
    <source>
        <dbReference type="SAM" id="Coils"/>
    </source>
</evidence>
<comment type="similarity">
    <text evidence="2">Belongs to the BexC/CtrB/KpsE family.</text>
</comment>
<dbReference type="EMBL" id="CP009238">
    <property type="protein sequence ID" value="AIL32286.1"/>
    <property type="molecule type" value="Genomic_DNA"/>
</dbReference>
<dbReference type="AlphaFoldDB" id="A0A077DDT4"/>
<keyword evidence="7 13" id="KW-0812">Transmembrane</keyword>
<evidence type="ECO:0000256" key="7">
    <source>
        <dbReference type="ARBA" id="ARBA00022692"/>
    </source>
</evidence>
<keyword evidence="9 13" id="KW-1133">Transmembrane helix</keyword>
<keyword evidence="6" id="KW-0762">Sugar transport</keyword>
<dbReference type="GO" id="GO:0005351">
    <property type="term" value="F:carbohydrate:proton symporter activity"/>
    <property type="evidence" value="ECO:0007669"/>
    <property type="project" value="InterPro"/>
</dbReference>
<dbReference type="GO" id="GO:0004713">
    <property type="term" value="F:protein tyrosine kinase activity"/>
    <property type="evidence" value="ECO:0007669"/>
    <property type="project" value="TreeGrafter"/>
</dbReference>
<feature type="transmembrane region" description="Helical" evidence="13">
    <location>
        <begin position="16"/>
        <end position="36"/>
    </location>
</feature>
<keyword evidence="10" id="KW-0625">Polysaccharide transport</keyword>
<evidence type="ECO:0000256" key="2">
    <source>
        <dbReference type="ARBA" id="ARBA00008436"/>
    </source>
</evidence>
<evidence type="ECO:0000256" key="5">
    <source>
        <dbReference type="ARBA" id="ARBA00022519"/>
    </source>
</evidence>
<dbReference type="GO" id="GO:0015774">
    <property type="term" value="P:polysaccharide transport"/>
    <property type="evidence" value="ECO:0007669"/>
    <property type="project" value="UniProtKB-KW"/>
</dbReference>
<dbReference type="PANTHER" id="PTHR32309">
    <property type="entry name" value="TYROSINE-PROTEIN KINASE"/>
    <property type="match status" value="1"/>
</dbReference>
<dbReference type="STRING" id="1072685.IX83_02215"/>
<dbReference type="KEGG" id="bpsi:IX83_02215"/>
<evidence type="ECO:0000313" key="14">
    <source>
        <dbReference type="EMBL" id="AIL32286.1"/>
    </source>
</evidence>
<dbReference type="NCBIfam" id="TIGR01010">
    <property type="entry name" value="BexC_CtrB_KpsE"/>
    <property type="match status" value="1"/>
</dbReference>
<gene>
    <name evidence="14" type="ORF">IX83_02215</name>
</gene>
<keyword evidence="11 13" id="KW-0472">Membrane</keyword>
<evidence type="ECO:0000313" key="15">
    <source>
        <dbReference type="Proteomes" id="UP000028945"/>
    </source>
</evidence>
<keyword evidence="5" id="KW-0997">Cell inner membrane</keyword>
<dbReference type="InterPro" id="IPR050445">
    <property type="entry name" value="Bact_polysacc_biosynth/exp"/>
</dbReference>
<organism evidence="14 15">
    <name type="scientific">Basilea psittacipulmonis DSM 24701</name>
    <dbReference type="NCBI Taxonomy" id="1072685"/>
    <lineage>
        <taxon>Bacteria</taxon>
        <taxon>Pseudomonadati</taxon>
        <taxon>Pseudomonadota</taxon>
        <taxon>Betaproteobacteria</taxon>
        <taxon>Burkholderiales</taxon>
        <taxon>Alcaligenaceae</taxon>
        <taxon>Basilea</taxon>
    </lineage>
</organism>
<keyword evidence="4" id="KW-1003">Cell membrane</keyword>
<keyword evidence="3" id="KW-0813">Transport</keyword>
<comment type="subcellular location">
    <subcellularLocation>
        <location evidence="1">Cell inner membrane</location>
        <topology evidence="1">Multi-pass membrane protein</topology>
    </subcellularLocation>
</comment>
<evidence type="ECO:0000256" key="4">
    <source>
        <dbReference type="ARBA" id="ARBA00022475"/>
    </source>
</evidence>
<evidence type="ECO:0000256" key="1">
    <source>
        <dbReference type="ARBA" id="ARBA00004429"/>
    </source>
</evidence>
<dbReference type="GO" id="GO:0009276">
    <property type="term" value="C:Gram-negative-bacterium-type cell wall"/>
    <property type="evidence" value="ECO:0007669"/>
    <property type="project" value="InterPro"/>
</dbReference>
<evidence type="ECO:0000256" key="11">
    <source>
        <dbReference type="ARBA" id="ARBA00023136"/>
    </source>
</evidence>
<protein>
    <submittedName>
        <fullName evidence="14">Capsule biosynthesis protein</fullName>
    </submittedName>
</protein>
<evidence type="ECO:0000256" key="13">
    <source>
        <dbReference type="SAM" id="Phobius"/>
    </source>
</evidence>
<evidence type="ECO:0000256" key="3">
    <source>
        <dbReference type="ARBA" id="ARBA00022448"/>
    </source>
</evidence>
<sequence length="370" mass="42336">MNMLDIASLRKKIKPLFCWIVIVPTFFSLIYFSFWASDIYISESSFVVRSARNQTSLTGIGALLQNVGISRSQDDAYTVQEFIRSRTAVDRLVQLLPIKSYYEDQGDLLKRFNSFGLNHEDESFYQYFLNFQSIYLDPLSGIATLKIRAFKAEEAQKINRALLDEAEQLINRLNERARQDTIKSAEKTVKDAEQHVNETAQELTQYRIKHAVVDVKAQSELLLNLISGLQSELINTQSQLAQIKSISPNNPQVRTLTIREQSIQKEIDKQLQLIVGNESSLATQTAEYQRLVLNNTLAQQELTTAIASLQQAKIEADRKQLYLEVIAQPSKPDLALEPYRIYNILATLFFSLLIYGIIRLLIASIREHRN</sequence>
<dbReference type="GO" id="GO:0005886">
    <property type="term" value="C:plasma membrane"/>
    <property type="evidence" value="ECO:0007669"/>
    <property type="project" value="UniProtKB-SubCell"/>
</dbReference>
<evidence type="ECO:0000256" key="9">
    <source>
        <dbReference type="ARBA" id="ARBA00022989"/>
    </source>
</evidence>
<feature type="coiled-coil region" evidence="12">
    <location>
        <begin position="152"/>
        <end position="209"/>
    </location>
</feature>
<evidence type="ECO:0000256" key="8">
    <source>
        <dbReference type="ARBA" id="ARBA00022903"/>
    </source>
</evidence>
<keyword evidence="8" id="KW-0972">Capsule biogenesis/degradation</keyword>
<dbReference type="HOGENOM" id="CLU_027864_0_1_4"/>
<name>A0A077DDT4_9BURK</name>
<feature type="transmembrane region" description="Helical" evidence="13">
    <location>
        <begin position="341"/>
        <end position="362"/>
    </location>
</feature>
<dbReference type="eggNOG" id="COG3524">
    <property type="taxonomic scope" value="Bacteria"/>
</dbReference>
<dbReference type="InterPro" id="IPR005705">
    <property type="entry name" value="BexC_CtrB_KpsE_VexD"/>
</dbReference>
<dbReference type="PANTHER" id="PTHR32309:SF13">
    <property type="entry name" value="FERRIC ENTEROBACTIN TRANSPORT PROTEIN FEPE"/>
    <property type="match status" value="1"/>
</dbReference>
<keyword evidence="12" id="KW-0175">Coiled coil</keyword>
<evidence type="ECO:0000256" key="6">
    <source>
        <dbReference type="ARBA" id="ARBA00022597"/>
    </source>
</evidence>
<dbReference type="Proteomes" id="UP000028945">
    <property type="component" value="Chromosome"/>
</dbReference>
<reference evidence="14 15" key="1">
    <citation type="journal article" date="2014" name="BMC Genomics">
        <title>A genomic perspective on a new bacterial genus and species from the Alcaligenaceae family, Basilea psittacipulmonis.</title>
        <authorList>
            <person name="Whiteson K.L."/>
            <person name="Hernandez D."/>
            <person name="Lazarevic V."/>
            <person name="Gaia N."/>
            <person name="Farinelli L."/>
            <person name="Francois P."/>
            <person name="Pilo P."/>
            <person name="Frey J."/>
            <person name="Schrenzel J."/>
        </authorList>
    </citation>
    <scope>NUCLEOTIDE SEQUENCE [LARGE SCALE GENOMIC DNA]</scope>
    <source>
        <strain evidence="14 15">DSM 24701</strain>
    </source>
</reference>
<evidence type="ECO:0000256" key="10">
    <source>
        <dbReference type="ARBA" id="ARBA00023047"/>
    </source>
</evidence>
<proteinExistence type="inferred from homology"/>
<keyword evidence="15" id="KW-1185">Reference proteome</keyword>
<accession>A0A077DDT4</accession>